<dbReference type="Gene3D" id="3.40.50.720">
    <property type="entry name" value="NAD(P)-binding Rossmann-like Domain"/>
    <property type="match status" value="1"/>
</dbReference>
<feature type="domain" description="Putative oxidoreductase/dehydrogenase Rossmann-like" evidence="2">
    <location>
        <begin position="6"/>
        <end position="123"/>
    </location>
</feature>
<dbReference type="Pfam" id="PF10727">
    <property type="entry name" value="Rossmann-like"/>
    <property type="match status" value="1"/>
</dbReference>
<dbReference type="SUPFAM" id="SSF51735">
    <property type="entry name" value="NAD(P)-binding Rossmann-fold domains"/>
    <property type="match status" value="1"/>
</dbReference>
<dbReference type="InterPro" id="IPR019665">
    <property type="entry name" value="OxRdtase/DH_put_Rossmann_dom"/>
</dbReference>
<reference evidence="4 5" key="1">
    <citation type="submission" date="2016-11" db="EMBL/GenBank/DDBJ databases">
        <authorList>
            <person name="Jaros S."/>
            <person name="Januszkiewicz K."/>
            <person name="Wedrychowicz H."/>
        </authorList>
    </citation>
    <scope>NUCLEOTIDE SEQUENCE [LARGE SCALE GENOMIC DNA]</scope>
    <source>
        <strain evidence="4 5">DSM 21986</strain>
    </source>
</reference>
<evidence type="ECO:0000313" key="5">
    <source>
        <dbReference type="Proteomes" id="UP000184041"/>
    </source>
</evidence>
<gene>
    <name evidence="4" type="ORF">SAMN05443144_108149</name>
</gene>
<name>A0A1M5BKK3_9BACT</name>
<dbReference type="Proteomes" id="UP000184041">
    <property type="component" value="Unassembled WGS sequence"/>
</dbReference>
<evidence type="ECO:0000256" key="1">
    <source>
        <dbReference type="SAM" id="MobiDB-lite"/>
    </source>
</evidence>
<dbReference type="PANTHER" id="PTHR40459">
    <property type="entry name" value="CONSERVED HYPOTHETICAL ALANINE AND LEUCINE RICH PROTEIN"/>
    <property type="match status" value="1"/>
</dbReference>
<dbReference type="SUPFAM" id="SSF48179">
    <property type="entry name" value="6-phosphogluconate dehydrogenase C-terminal domain-like"/>
    <property type="match status" value="1"/>
</dbReference>
<accession>A0A1M5BKK3</accession>
<dbReference type="InterPro" id="IPR018931">
    <property type="entry name" value="DUF2520"/>
</dbReference>
<proteinExistence type="predicted"/>
<feature type="domain" description="DUF2520" evidence="3">
    <location>
        <begin position="139"/>
        <end position="267"/>
    </location>
</feature>
<evidence type="ECO:0000313" key="4">
    <source>
        <dbReference type="EMBL" id="SHF42732.1"/>
    </source>
</evidence>
<dbReference type="EMBL" id="FQUS01000008">
    <property type="protein sequence ID" value="SHF42732.1"/>
    <property type="molecule type" value="Genomic_DNA"/>
</dbReference>
<evidence type="ECO:0000259" key="2">
    <source>
        <dbReference type="Pfam" id="PF10727"/>
    </source>
</evidence>
<feature type="region of interest" description="Disordered" evidence="1">
    <location>
        <begin position="274"/>
        <end position="298"/>
    </location>
</feature>
<dbReference type="STRING" id="1194090.SAMN05443144_108149"/>
<dbReference type="AlphaFoldDB" id="A0A1M5BKK3"/>
<dbReference type="PANTHER" id="PTHR40459:SF1">
    <property type="entry name" value="CONSERVED HYPOTHETICAL ALANINE AND LEUCINE RICH PROTEIN"/>
    <property type="match status" value="1"/>
</dbReference>
<protein>
    <submittedName>
        <fullName evidence="4">Predicted oxidoreductase, contains short-chain dehydrogenase (SDR) and DUF2520 domains</fullName>
    </submittedName>
</protein>
<dbReference type="InterPro" id="IPR008927">
    <property type="entry name" value="6-PGluconate_DH-like_C_sf"/>
</dbReference>
<keyword evidence="5" id="KW-1185">Reference proteome</keyword>
<dbReference type="RefSeq" id="WP_073062830.1">
    <property type="nucleotide sequence ID" value="NZ_FQUS01000008.1"/>
</dbReference>
<evidence type="ECO:0000259" key="3">
    <source>
        <dbReference type="Pfam" id="PF10728"/>
    </source>
</evidence>
<dbReference type="OrthoDB" id="9810755at2"/>
<dbReference type="InterPro" id="IPR036291">
    <property type="entry name" value="NAD(P)-bd_dom_sf"/>
</dbReference>
<organism evidence="4 5">
    <name type="scientific">Fodinibius roseus</name>
    <dbReference type="NCBI Taxonomy" id="1194090"/>
    <lineage>
        <taxon>Bacteria</taxon>
        <taxon>Pseudomonadati</taxon>
        <taxon>Balneolota</taxon>
        <taxon>Balneolia</taxon>
        <taxon>Balneolales</taxon>
        <taxon>Balneolaceae</taxon>
        <taxon>Fodinibius</taxon>
    </lineage>
</organism>
<dbReference type="Pfam" id="PF10728">
    <property type="entry name" value="DUF2520"/>
    <property type="match status" value="1"/>
</dbReference>
<dbReference type="Gene3D" id="1.10.1040.20">
    <property type="entry name" value="ProC-like, C-terminal domain"/>
    <property type="match status" value="1"/>
</dbReference>
<sequence>MNISDIEITVIGLGALGTALTEAFASHNIKIKSVFNRNEQRAGTVAVTQKVATASSFPSELDQLGEVVFLTVTDAAIAGVAARLSALGGDLSGKTFVHCSGNESAALLDPLKEKGARTTSMHPLQTFNARSGASDFKDIYFSLQGDAAVFPLLERMAHLLGAETLSVTEEQKSHLHVAAVLASNYLITLLDAATDTGGLSGLDKKQVREALYPLIGTTLKNVQSTSFKEAISGPIVRGDVETVTRHLQLLRNQQGLLGLYTVLGQQTADRAEEAGRLDRASADELRSHFTETEGRDDG</sequence>
<dbReference type="InterPro" id="IPR037108">
    <property type="entry name" value="TM1727-like_C_sf"/>
</dbReference>